<keyword evidence="3" id="KW-1185">Reference proteome</keyword>
<feature type="transmembrane region" description="Helical" evidence="1">
    <location>
        <begin position="214"/>
        <end position="235"/>
    </location>
</feature>
<evidence type="ECO:0008006" key="4">
    <source>
        <dbReference type="Google" id="ProtNLM"/>
    </source>
</evidence>
<keyword evidence="1" id="KW-0812">Transmembrane</keyword>
<evidence type="ECO:0000313" key="3">
    <source>
        <dbReference type="Proteomes" id="UP000076727"/>
    </source>
</evidence>
<feature type="transmembrane region" description="Helical" evidence="1">
    <location>
        <begin position="168"/>
        <end position="193"/>
    </location>
</feature>
<feature type="transmembrane region" description="Helical" evidence="1">
    <location>
        <begin position="86"/>
        <end position="107"/>
    </location>
</feature>
<evidence type="ECO:0000313" key="2">
    <source>
        <dbReference type="EMBL" id="KZT65054.1"/>
    </source>
</evidence>
<keyword evidence="1" id="KW-1133">Transmembrane helix</keyword>
<reference evidence="2 3" key="1">
    <citation type="journal article" date="2016" name="Mol. Biol. Evol.">
        <title>Comparative Genomics of Early-Diverging Mushroom-Forming Fungi Provides Insights into the Origins of Lignocellulose Decay Capabilities.</title>
        <authorList>
            <person name="Nagy L.G."/>
            <person name="Riley R."/>
            <person name="Tritt A."/>
            <person name="Adam C."/>
            <person name="Daum C."/>
            <person name="Floudas D."/>
            <person name="Sun H."/>
            <person name="Yadav J.S."/>
            <person name="Pangilinan J."/>
            <person name="Larsson K.H."/>
            <person name="Matsuura K."/>
            <person name="Barry K."/>
            <person name="Labutti K."/>
            <person name="Kuo R."/>
            <person name="Ohm R.A."/>
            <person name="Bhattacharya S.S."/>
            <person name="Shirouzu T."/>
            <person name="Yoshinaga Y."/>
            <person name="Martin F.M."/>
            <person name="Grigoriev I.V."/>
            <person name="Hibbett D.S."/>
        </authorList>
    </citation>
    <scope>NUCLEOTIDE SEQUENCE [LARGE SCALE GENOMIC DNA]</scope>
    <source>
        <strain evidence="2 3">L-15889</strain>
    </source>
</reference>
<proteinExistence type="predicted"/>
<evidence type="ECO:0000256" key="1">
    <source>
        <dbReference type="SAM" id="Phobius"/>
    </source>
</evidence>
<dbReference type="AlphaFoldDB" id="A0A165LZN5"/>
<feature type="transmembrane region" description="Helical" evidence="1">
    <location>
        <begin position="119"/>
        <end position="139"/>
    </location>
</feature>
<gene>
    <name evidence="2" type="ORF">DAEQUDRAFT_731917</name>
</gene>
<dbReference type="OrthoDB" id="2804213at2759"/>
<feature type="transmembrane region" description="Helical" evidence="1">
    <location>
        <begin position="58"/>
        <end position="80"/>
    </location>
</feature>
<protein>
    <recommendedName>
        <fullName evidence="4">Transmembrane protein</fullName>
    </recommendedName>
</protein>
<name>A0A165LZN5_9APHY</name>
<keyword evidence="1" id="KW-0472">Membrane</keyword>
<organism evidence="2 3">
    <name type="scientific">Daedalea quercina L-15889</name>
    <dbReference type="NCBI Taxonomy" id="1314783"/>
    <lineage>
        <taxon>Eukaryota</taxon>
        <taxon>Fungi</taxon>
        <taxon>Dikarya</taxon>
        <taxon>Basidiomycota</taxon>
        <taxon>Agaricomycotina</taxon>
        <taxon>Agaricomycetes</taxon>
        <taxon>Polyporales</taxon>
        <taxon>Fomitopsis</taxon>
    </lineage>
</organism>
<accession>A0A165LZN5</accession>
<dbReference type="EMBL" id="KV429113">
    <property type="protein sequence ID" value="KZT65054.1"/>
    <property type="molecule type" value="Genomic_DNA"/>
</dbReference>
<sequence length="345" mass="37402">MSANSALAQAIETAEIEVAFECCLMAACAIYTYDRWLTFWWEVDLIWHRKSGMSVATCLYMLLHVSTAVCLYLDFIFLFLEGCEVNYVTYVALESAAALFRFANGAFTALRAYAISGHSVLLASAVFVSSLVVVATQIYGICSAYTEATATGCIVHSYQFKNLEFGRLLLGFGQASTIIPEALLVAAAWWYAYTPARASSSAHTSLTVTFIRDGSVYFIAILVLQIAVTTLASIPKTADSFLSPVALALQTSLLTHFYLNLHEASAARRNVSDLNTSRMSDFISSRVIGNLAGSLLHVADHSTTNDTHGEDDLRLGDEYEQRCIDVETAVTATDTSSSASSPGCP</sequence>
<dbReference type="Proteomes" id="UP000076727">
    <property type="component" value="Unassembled WGS sequence"/>
</dbReference>